<proteinExistence type="predicted"/>
<keyword evidence="1" id="KW-0808">Transferase</keyword>
<gene>
    <name evidence="4" type="ORF">COX36_03615</name>
</gene>
<reference evidence="4 5" key="1">
    <citation type="submission" date="2017-09" db="EMBL/GenBank/DDBJ databases">
        <title>Depth-based differentiation of microbial function through sediment-hosted aquifers and enrichment of novel symbionts in the deep terrestrial subsurface.</title>
        <authorList>
            <person name="Probst A.J."/>
            <person name="Ladd B."/>
            <person name="Jarett J.K."/>
            <person name="Geller-Mcgrath D.E."/>
            <person name="Sieber C.M."/>
            <person name="Emerson J.B."/>
            <person name="Anantharaman K."/>
            <person name="Thomas B.C."/>
            <person name="Malmstrom R."/>
            <person name="Stieglmeier M."/>
            <person name="Klingl A."/>
            <person name="Woyke T."/>
            <person name="Ryan C.M."/>
            <person name="Banfield J.F."/>
        </authorList>
    </citation>
    <scope>NUCLEOTIDE SEQUENCE [LARGE SCALE GENOMIC DNA]</scope>
    <source>
        <strain evidence="4">CG23_combo_of_CG06-09_8_20_14_all_38_19</strain>
    </source>
</reference>
<dbReference type="EMBL" id="PCRP01000058">
    <property type="protein sequence ID" value="PIP23391.1"/>
    <property type="molecule type" value="Genomic_DNA"/>
</dbReference>
<dbReference type="InterPro" id="IPR011611">
    <property type="entry name" value="PfkB_dom"/>
</dbReference>
<evidence type="ECO:0000256" key="2">
    <source>
        <dbReference type="ARBA" id="ARBA00022777"/>
    </source>
</evidence>
<dbReference type="Gene3D" id="3.40.1190.20">
    <property type="match status" value="1"/>
</dbReference>
<accession>A0A2G9YY71</accession>
<protein>
    <recommendedName>
        <fullName evidence="3">Carbohydrate kinase PfkB domain-containing protein</fullName>
    </recommendedName>
</protein>
<dbReference type="PROSITE" id="PS00583">
    <property type="entry name" value="PFKB_KINASES_1"/>
    <property type="match status" value="1"/>
</dbReference>
<keyword evidence="2" id="KW-0418">Kinase</keyword>
<dbReference type="PANTHER" id="PTHR10584">
    <property type="entry name" value="SUGAR KINASE"/>
    <property type="match status" value="1"/>
</dbReference>
<dbReference type="InterPro" id="IPR002173">
    <property type="entry name" value="Carboh/pur_kinase_PfkB_CS"/>
</dbReference>
<sequence>MNRIKKFLVIGPVLLDLTIKLKNRKDFNRKMLTVSIGGKGYNVAHTLSLFGAPVSLATIYGFDDIGNYLIRQIKKQGIKLLTTSKLAARSGVCMSFIGKKGDIILDKVDTEIFKEEKVPKIDWGKVDIIIVISTTSAKTLTYLKRMKKRFPNKIFCLEIAGRKTIANVLPYLKTFDFFISNLKEAIHFGFGLKTKPSIKNVVESLLKNGPKIVLVTAGSKGIYYGHRDIKNQFIIKHIKAKKIKNIVSTLGAGDSVTASFCAAYYGRSLSLEKSVEIANEVAAITVTKEKPFPSFLPKYILNFFK</sequence>
<dbReference type="SUPFAM" id="SSF53613">
    <property type="entry name" value="Ribokinase-like"/>
    <property type="match status" value="1"/>
</dbReference>
<comment type="caution">
    <text evidence="4">The sequence shown here is derived from an EMBL/GenBank/DDBJ whole genome shotgun (WGS) entry which is preliminary data.</text>
</comment>
<dbReference type="Proteomes" id="UP000230273">
    <property type="component" value="Unassembled WGS sequence"/>
</dbReference>
<feature type="domain" description="Carbohydrate kinase PfkB" evidence="3">
    <location>
        <begin position="8"/>
        <end position="290"/>
    </location>
</feature>
<organism evidence="4 5">
    <name type="scientific">Candidatus Nealsonbacteria bacterium CG23_combo_of_CG06-09_8_20_14_all_38_19</name>
    <dbReference type="NCBI Taxonomy" id="1974721"/>
    <lineage>
        <taxon>Bacteria</taxon>
        <taxon>Candidatus Nealsoniibacteriota</taxon>
    </lineage>
</organism>
<evidence type="ECO:0000259" key="3">
    <source>
        <dbReference type="Pfam" id="PF00294"/>
    </source>
</evidence>
<dbReference type="InterPro" id="IPR029056">
    <property type="entry name" value="Ribokinase-like"/>
</dbReference>
<dbReference type="AlphaFoldDB" id="A0A2G9YY71"/>
<evidence type="ECO:0000313" key="5">
    <source>
        <dbReference type="Proteomes" id="UP000230273"/>
    </source>
</evidence>
<dbReference type="PANTHER" id="PTHR10584:SF166">
    <property type="entry name" value="RIBOKINASE"/>
    <property type="match status" value="1"/>
</dbReference>
<evidence type="ECO:0000313" key="4">
    <source>
        <dbReference type="EMBL" id="PIP23391.1"/>
    </source>
</evidence>
<evidence type="ECO:0000256" key="1">
    <source>
        <dbReference type="ARBA" id="ARBA00022679"/>
    </source>
</evidence>
<dbReference type="GO" id="GO:0016301">
    <property type="term" value="F:kinase activity"/>
    <property type="evidence" value="ECO:0007669"/>
    <property type="project" value="UniProtKB-KW"/>
</dbReference>
<name>A0A2G9YY71_9BACT</name>
<dbReference type="Pfam" id="PF00294">
    <property type="entry name" value="PfkB"/>
    <property type="match status" value="1"/>
</dbReference>